<organism evidence="1 2">
    <name type="scientific">Ehrlichia canis (strain Jake)</name>
    <dbReference type="NCBI Taxonomy" id="269484"/>
    <lineage>
        <taxon>Bacteria</taxon>
        <taxon>Pseudomonadati</taxon>
        <taxon>Pseudomonadota</taxon>
        <taxon>Alphaproteobacteria</taxon>
        <taxon>Rickettsiales</taxon>
        <taxon>Anaplasmataceae</taxon>
        <taxon>Ehrlichia</taxon>
    </lineage>
</organism>
<keyword evidence="2" id="KW-1185">Reference proteome</keyword>
<gene>
    <name evidence="1" type="ordered locus">Ecaj_0138</name>
</gene>
<name>A0ACA6AV98_EHRCJ</name>
<keyword evidence="1" id="KW-0560">Oxidoreductase</keyword>
<accession>A0ACA6AV98</accession>
<proteinExistence type="predicted"/>
<dbReference type="Proteomes" id="UP000000435">
    <property type="component" value="Chromosome"/>
</dbReference>
<reference evidence="2" key="1">
    <citation type="journal article" date="2006" name="J. Bacteriol.">
        <title>The genome of the obligately intracellular bacterium Ehrlichia canis reveals themes of complex membrane structure and immune evasion strategies.</title>
        <authorList>
            <person name="Mavromatis K."/>
            <person name="Doyle C.K."/>
            <person name="Lykidis A."/>
            <person name="Ivanova N."/>
            <person name="Francino M.P."/>
            <person name="Chain P."/>
            <person name="Shin M."/>
            <person name="Malfatti S."/>
            <person name="Larimer F."/>
            <person name="Copeland A."/>
            <person name="Detter J.C."/>
            <person name="Land M."/>
            <person name="Richardson P.M."/>
            <person name="Yu X.J."/>
            <person name="Walker D.H."/>
            <person name="McBride J.W."/>
            <person name="Kyrpides N.C."/>
        </authorList>
    </citation>
    <scope>NUCLEOTIDE SEQUENCE [LARGE SCALE GENOMIC DNA]</scope>
    <source>
        <strain evidence="2">Jake</strain>
    </source>
</reference>
<protein>
    <submittedName>
        <fullName evidence="1">Dihydrolipoamide dehydrogenase</fullName>
        <ecNumber evidence="1">1.8.1.4</ecNumber>
    </submittedName>
</protein>
<dbReference type="EMBL" id="CP000107">
    <property type="protein sequence ID" value="AAZ68189.1"/>
    <property type="molecule type" value="Genomic_DNA"/>
</dbReference>
<sequence length="491" mass="53359">MLHLQILLHSTIIIRFVSINKSMTKHEFLIIGSGPGGYIAAIRAAQLGYDVAIVEKENSLGGVCLNWGCIPTKSLLQSASVYHNIKKADIFGITVKDVKFDFNKIIERSRNVVEKLANGISGLMKKNNIKVYHGTAKLLGNATVEITDHSNKRISITSTHIVLATGSQAKNIPGIDFDNNIVWNAKNAMTPNKFPESILIIGSGAIGIEFASFYNTFGTQVTMVELKDNILPLEDHEVSKCMHNILSNKGIKIHTSSSITKLEKCNNYAKVQISDTIDLQVDNVILAVGIIPNSSNIGLENTKIKTDNAGFIITDKHCCTDEPGIYAIGDVAGFPCLAHKASHEAILCIENIAATENKIPQHKIHTINKNNIPSCIFSIPQIASIGLTEHQAKHQGYNFKVGKFNANCSGKAVAIDEVEGFVKVIIDKSTGELLGAHMIGAEVTEMINGYIIGKQVEITDQDITSAIFPHPTLSEMLHEAVLSSNNESLNS</sequence>
<dbReference type="EC" id="1.8.1.4" evidence="1"/>
<evidence type="ECO:0000313" key="2">
    <source>
        <dbReference type="Proteomes" id="UP000000435"/>
    </source>
</evidence>
<evidence type="ECO:0000313" key="1">
    <source>
        <dbReference type="EMBL" id="AAZ68189.1"/>
    </source>
</evidence>